<accession>A0ACC2AJJ2</accession>
<protein>
    <submittedName>
        <fullName evidence="1">Uncharacterized protein</fullName>
    </submittedName>
</protein>
<dbReference type="EMBL" id="CM055112">
    <property type="protein sequence ID" value="KAJ7517732.1"/>
    <property type="molecule type" value="Genomic_DNA"/>
</dbReference>
<comment type="caution">
    <text evidence="1">The sequence shown here is derived from an EMBL/GenBank/DDBJ whole genome shotgun (WGS) entry which is preliminary data.</text>
</comment>
<evidence type="ECO:0000313" key="2">
    <source>
        <dbReference type="Proteomes" id="UP001162992"/>
    </source>
</evidence>
<proteinExistence type="predicted"/>
<organism evidence="1 2">
    <name type="scientific">Diphasiastrum complanatum</name>
    <name type="common">Issler's clubmoss</name>
    <name type="synonym">Lycopodium complanatum</name>
    <dbReference type="NCBI Taxonomy" id="34168"/>
    <lineage>
        <taxon>Eukaryota</taxon>
        <taxon>Viridiplantae</taxon>
        <taxon>Streptophyta</taxon>
        <taxon>Embryophyta</taxon>
        <taxon>Tracheophyta</taxon>
        <taxon>Lycopodiopsida</taxon>
        <taxon>Lycopodiales</taxon>
        <taxon>Lycopodiaceae</taxon>
        <taxon>Lycopodioideae</taxon>
        <taxon>Diphasiastrum</taxon>
    </lineage>
</organism>
<dbReference type="Proteomes" id="UP001162992">
    <property type="component" value="Chromosome 21"/>
</dbReference>
<gene>
    <name evidence="1" type="ORF">O6H91_21G038200</name>
</gene>
<sequence length="1250" mass="138096">MLAGRSLCRSIVDDRSSSSGARETQALMVLPAGCPILPAKASCSCCCSGGRVGVGAGGGSFVLRYNLREQRRSSMALVPVFGSSKIKLYSGMCRCLVANIGKPATVSATHNCFSRSQSCAEPWNYVSGFGKGVWQDGKQRRHGRSHAFLFREISSVSEGSFKHRNGSALYLLGAGAFPNFSFWRPEAGLRMSEHTNSTERTIHCAFSKQLGLAANEAHGHLDTTNANEAKVAIRTSWGRKGWDRKKRQGQIPKTSGTSAGSTGEKVQKNENDKKTVVVVESPAKARAIETYLGGNYVVLASYGHVRDLAARSGSVRPQEEFAMLWEVPSTAQAHINSIKAALKGAKTLVLASDPDREGEAIAWHIQEMLKMDGVLKNGIKVKRVAFHEITKSAIERAMASPRDISETLVNAYLARRALDYLIGFDLSPLLWRKLPGSKSAGRVQSAALSLVCDREAEIDAFSSREYWTVEAEVFKSSNINPEKKVDDMNISKKPFLAKLTHFKGNKLEQFSLVSSEEAKLATQAVAQCKLRVANVKKNLVRRNAPIPYITSTLQQDASNRLSFGTSRTMAIAQQLYEGVKLENNEIAGLITYMRTDSHQLSSEAVHNIRILAAERYGQEYVPLQARQFTTKVKNAQEAHEAIRPTDIFRLPSKLVDVLETDALRLYALIWSRTVACQMEQAIFNQVAVDLADASGNVRLRSTGSSTSFLGYLAVFQDKEALMESQEDLEEEKDEVPTNFSQLEAGDLILLSRVEPRQHFTEPPPRFSEGSLVKNMEDLGIGRPSTYASTLKTLQIRKYMKVEKRRIFPEIRGRMVATFLAHYFPDFVDYGFTAKMERLLDEVSTGKADWKEILKGFWVGFHEKVSATMKVSSEQVREILEGVFAEKFFSGLGSTGRTCPSCGEGRLSLKLSRYGSGFFFGCNLYPECQYKTNLLLGEDDETKQGDETLAAKAKTEQSTYMLGLDPKSGLQVKAKVGPFGPYVQLGESTAKQKPKRSTIPKSMRVEDIDLDTALEMLKYPRDLGKHPKDAGVVILSIGPYGYFLRHRATMAPLAKGVSPKDITLEKAVQLLDGRNTSRRGRKPRVQVQKSATQEPLAEEPLLELSKNERKSSKSGLGLTRKVESKHTEAAESGSKKKSGRSAKDKSSNTAIKTRSKTDVNQASVDETAKKTAKKDKKRAESSRIKDAVVRKPTKAANTAHNNKNPKIKTEEQAEFVLKETAGSKICVVTQNLSREDSEDRHFEPLAQVGAR</sequence>
<reference evidence="2" key="1">
    <citation type="journal article" date="2024" name="Proc. Natl. Acad. Sci. U.S.A.">
        <title>Extraordinary preservation of gene collinearity over three hundred million years revealed in homosporous lycophytes.</title>
        <authorList>
            <person name="Li C."/>
            <person name="Wickell D."/>
            <person name="Kuo L.Y."/>
            <person name="Chen X."/>
            <person name="Nie B."/>
            <person name="Liao X."/>
            <person name="Peng D."/>
            <person name="Ji J."/>
            <person name="Jenkins J."/>
            <person name="Williams M."/>
            <person name="Shu S."/>
            <person name="Plott C."/>
            <person name="Barry K."/>
            <person name="Rajasekar S."/>
            <person name="Grimwood J."/>
            <person name="Han X."/>
            <person name="Sun S."/>
            <person name="Hou Z."/>
            <person name="He W."/>
            <person name="Dai G."/>
            <person name="Sun C."/>
            <person name="Schmutz J."/>
            <person name="Leebens-Mack J.H."/>
            <person name="Li F.W."/>
            <person name="Wang L."/>
        </authorList>
    </citation>
    <scope>NUCLEOTIDE SEQUENCE [LARGE SCALE GENOMIC DNA]</scope>
    <source>
        <strain evidence="2">cv. PW_Plant_1</strain>
    </source>
</reference>
<name>A0ACC2AJJ2_DIPCM</name>
<keyword evidence="2" id="KW-1185">Reference proteome</keyword>
<evidence type="ECO:0000313" key="1">
    <source>
        <dbReference type="EMBL" id="KAJ7517732.1"/>
    </source>
</evidence>